<gene>
    <name evidence="4" type="ORF">GCM10023235_08560</name>
</gene>
<dbReference type="InterPro" id="IPR051911">
    <property type="entry name" value="SDR_oxidoreductase"/>
</dbReference>
<comment type="caution">
    <text evidence="4">The sequence shown here is derived from an EMBL/GenBank/DDBJ whole genome shotgun (WGS) entry which is preliminary data.</text>
</comment>
<dbReference type="EMBL" id="BAABIS010000001">
    <property type="protein sequence ID" value="GAA4836012.1"/>
    <property type="molecule type" value="Genomic_DNA"/>
</dbReference>
<evidence type="ECO:0000256" key="3">
    <source>
        <dbReference type="RuleBase" id="RU000363"/>
    </source>
</evidence>
<evidence type="ECO:0000256" key="1">
    <source>
        <dbReference type="ARBA" id="ARBA00006484"/>
    </source>
</evidence>
<reference evidence="5" key="1">
    <citation type="journal article" date="2019" name="Int. J. Syst. Evol. Microbiol.">
        <title>The Global Catalogue of Microorganisms (GCM) 10K type strain sequencing project: providing services to taxonomists for standard genome sequencing and annotation.</title>
        <authorList>
            <consortium name="The Broad Institute Genomics Platform"/>
            <consortium name="The Broad Institute Genome Sequencing Center for Infectious Disease"/>
            <person name="Wu L."/>
            <person name="Ma J."/>
        </authorList>
    </citation>
    <scope>NUCLEOTIDE SEQUENCE [LARGE SCALE GENOMIC DNA]</scope>
    <source>
        <strain evidence="5">JCM 13006</strain>
    </source>
</reference>
<keyword evidence="2" id="KW-0560">Oxidoreductase</keyword>
<dbReference type="InterPro" id="IPR036291">
    <property type="entry name" value="NAD(P)-bd_dom_sf"/>
</dbReference>
<comment type="similarity">
    <text evidence="1 3">Belongs to the short-chain dehydrogenases/reductases (SDR) family.</text>
</comment>
<name>A0ABP9DDS8_9ACTN</name>
<accession>A0ABP9DDS8</accession>
<dbReference type="PRINTS" id="PR00080">
    <property type="entry name" value="SDRFAMILY"/>
</dbReference>
<keyword evidence="5" id="KW-1185">Reference proteome</keyword>
<dbReference type="PRINTS" id="PR00081">
    <property type="entry name" value="GDHRDH"/>
</dbReference>
<dbReference type="SUPFAM" id="SSF51735">
    <property type="entry name" value="NAD(P)-binding Rossmann-fold domains"/>
    <property type="match status" value="1"/>
</dbReference>
<dbReference type="CDD" id="cd05374">
    <property type="entry name" value="17beta-HSD-like_SDR_c"/>
    <property type="match status" value="1"/>
</dbReference>
<sequence length="295" mass="30955">MTCCELTAYGRNMNETPKHRTHPRTWLITGATSGIGRELTLQALENGDTVAALARDTSPLDDLARAHGERLLPVTADVRDERAVRDAVDGALARFGRIDVVANNAGYGLFGAVEEASDPQARAVFDTNVFGVLNVLRATLPVLRAQRSGHVLQGSSVYGQSAHPGVGLLAATKYAVEGLSDALAAEVAPLGIKVTIIQPGMTATPFLANLDVAAALDDYDPTVREVQKGIGELPASAFSAPARIAEGIRAAVDSPNPPLRLALGVAGATAMRPALVARIADLDDWQQVTDAVDRP</sequence>
<dbReference type="PANTHER" id="PTHR43976:SF16">
    <property type="entry name" value="SHORT-CHAIN DEHYDROGENASE_REDUCTASE FAMILY PROTEIN"/>
    <property type="match status" value="1"/>
</dbReference>
<evidence type="ECO:0000256" key="2">
    <source>
        <dbReference type="ARBA" id="ARBA00023002"/>
    </source>
</evidence>
<proteinExistence type="inferred from homology"/>
<dbReference type="NCBIfam" id="NF006114">
    <property type="entry name" value="PRK08263.1"/>
    <property type="match status" value="1"/>
</dbReference>
<dbReference type="InterPro" id="IPR002347">
    <property type="entry name" value="SDR_fam"/>
</dbReference>
<protein>
    <submittedName>
        <fullName evidence="4">Oxidoreductase</fullName>
    </submittedName>
</protein>
<dbReference type="Proteomes" id="UP001501752">
    <property type="component" value="Unassembled WGS sequence"/>
</dbReference>
<organism evidence="4 5">
    <name type="scientific">Kitasatospora terrestris</name>
    <dbReference type="NCBI Taxonomy" id="258051"/>
    <lineage>
        <taxon>Bacteria</taxon>
        <taxon>Bacillati</taxon>
        <taxon>Actinomycetota</taxon>
        <taxon>Actinomycetes</taxon>
        <taxon>Kitasatosporales</taxon>
        <taxon>Streptomycetaceae</taxon>
        <taxon>Kitasatospora</taxon>
    </lineage>
</organism>
<evidence type="ECO:0000313" key="4">
    <source>
        <dbReference type="EMBL" id="GAA4836012.1"/>
    </source>
</evidence>
<dbReference type="Pfam" id="PF00106">
    <property type="entry name" value="adh_short"/>
    <property type="match status" value="1"/>
</dbReference>
<dbReference type="Gene3D" id="3.40.50.720">
    <property type="entry name" value="NAD(P)-binding Rossmann-like Domain"/>
    <property type="match status" value="1"/>
</dbReference>
<dbReference type="PANTHER" id="PTHR43976">
    <property type="entry name" value="SHORT CHAIN DEHYDROGENASE"/>
    <property type="match status" value="1"/>
</dbReference>
<evidence type="ECO:0000313" key="5">
    <source>
        <dbReference type="Proteomes" id="UP001501752"/>
    </source>
</evidence>